<dbReference type="RefSeq" id="WP_206573140.1">
    <property type="nucleotide sequence ID" value="NZ_JAFKCV010000003.1"/>
</dbReference>
<evidence type="ECO:0000313" key="2">
    <source>
        <dbReference type="Proteomes" id="UP000664654"/>
    </source>
</evidence>
<protein>
    <submittedName>
        <fullName evidence="1">Uncharacterized protein</fullName>
    </submittedName>
</protein>
<dbReference type="AlphaFoldDB" id="A0A939DLN5"/>
<sequence>MKHFLFILTLFLVISGLGQAQSLEKLYTEPGYPYGELVRRSEQVRLSYHPKGQQISCSAEIHQGDRSWRGQRQLIDARDFDKAPFEACLDRGEAKAILGQLVSQS</sequence>
<proteinExistence type="predicted"/>
<evidence type="ECO:0000313" key="1">
    <source>
        <dbReference type="EMBL" id="MBN7825033.1"/>
    </source>
</evidence>
<name>A0A939DLN5_9ALTE</name>
<dbReference type="EMBL" id="JAFKCV010000003">
    <property type="protein sequence ID" value="MBN7825033.1"/>
    <property type="molecule type" value="Genomic_DNA"/>
</dbReference>
<gene>
    <name evidence="1" type="ORF">J0A66_07340</name>
</gene>
<comment type="caution">
    <text evidence="1">The sequence shown here is derived from an EMBL/GenBank/DDBJ whole genome shotgun (WGS) entry which is preliminary data.</text>
</comment>
<accession>A0A939DLN5</accession>
<organism evidence="1 2">
    <name type="scientific">Bowmanella dokdonensis</name>
    <dbReference type="NCBI Taxonomy" id="751969"/>
    <lineage>
        <taxon>Bacteria</taxon>
        <taxon>Pseudomonadati</taxon>
        <taxon>Pseudomonadota</taxon>
        <taxon>Gammaproteobacteria</taxon>
        <taxon>Alteromonadales</taxon>
        <taxon>Alteromonadaceae</taxon>
        <taxon>Bowmanella</taxon>
    </lineage>
</organism>
<keyword evidence="2" id="KW-1185">Reference proteome</keyword>
<dbReference type="Proteomes" id="UP000664654">
    <property type="component" value="Unassembled WGS sequence"/>
</dbReference>
<reference evidence="1" key="1">
    <citation type="submission" date="2021-03" db="EMBL/GenBank/DDBJ databases">
        <title>novel species isolated from a fishpond in China.</title>
        <authorList>
            <person name="Lu H."/>
            <person name="Cai Z."/>
        </authorList>
    </citation>
    <scope>NUCLEOTIDE SEQUENCE</scope>
    <source>
        <strain evidence="1">JCM 30855</strain>
    </source>
</reference>